<dbReference type="Proteomes" id="UP000010716">
    <property type="component" value="Unassembled WGS sequence"/>
</dbReference>
<protein>
    <recommendedName>
        <fullName evidence="9">Transport permease protein</fullName>
    </recommendedName>
</protein>
<keyword evidence="7 9" id="KW-1133">Transmembrane helix</keyword>
<reference evidence="12" key="3">
    <citation type="submission" date="2021-08" db="EMBL/GenBank/DDBJ databases">
        <authorList>
            <person name="de Jong S."/>
            <person name="van den Broek M."/>
            <person name="Merkel A."/>
            <person name="de la Torre Cortes P."/>
            <person name="Kalamorz F."/>
            <person name="Cook G."/>
            <person name="van Loosdrecht M."/>
            <person name="McMillan D."/>
        </authorList>
    </citation>
    <scope>NUCLEOTIDE SEQUENCE</scope>
    <source>
        <strain evidence="12">TA2.A1</strain>
    </source>
</reference>
<organism evidence="11 13">
    <name type="scientific">Caldalkalibacillus thermarum (strain TA2.A1)</name>
    <dbReference type="NCBI Taxonomy" id="986075"/>
    <lineage>
        <taxon>Bacteria</taxon>
        <taxon>Bacillati</taxon>
        <taxon>Bacillota</taxon>
        <taxon>Bacilli</taxon>
        <taxon>Bacillales</taxon>
        <taxon>Bacillaceae</taxon>
        <taxon>Caldalkalibacillus</taxon>
    </lineage>
</organism>
<dbReference type="GO" id="GO:0043190">
    <property type="term" value="C:ATP-binding cassette (ABC) transporter complex"/>
    <property type="evidence" value="ECO:0007669"/>
    <property type="project" value="InterPro"/>
</dbReference>
<evidence type="ECO:0000313" key="14">
    <source>
        <dbReference type="Proteomes" id="UP000825179"/>
    </source>
</evidence>
<name>F5L987_CALTT</name>
<keyword evidence="3 9" id="KW-0813">Transport</keyword>
<evidence type="ECO:0000256" key="3">
    <source>
        <dbReference type="ARBA" id="ARBA00022448"/>
    </source>
</evidence>
<dbReference type="PROSITE" id="PS51012">
    <property type="entry name" value="ABC_TM2"/>
    <property type="match status" value="1"/>
</dbReference>
<evidence type="ECO:0000256" key="4">
    <source>
        <dbReference type="ARBA" id="ARBA00022475"/>
    </source>
</evidence>
<comment type="similarity">
    <text evidence="2 9">Belongs to the ABC-2 integral membrane protein family.</text>
</comment>
<accession>F5L987</accession>
<dbReference type="Proteomes" id="UP000825179">
    <property type="component" value="Chromosome"/>
</dbReference>
<dbReference type="GO" id="GO:0015920">
    <property type="term" value="P:lipopolysaccharide transport"/>
    <property type="evidence" value="ECO:0007669"/>
    <property type="project" value="TreeGrafter"/>
</dbReference>
<keyword evidence="8 9" id="KW-0472">Membrane</keyword>
<keyword evidence="6 9" id="KW-0812">Transmembrane</keyword>
<dbReference type="PANTHER" id="PTHR30413:SF8">
    <property type="entry name" value="TRANSPORT PERMEASE PROTEIN"/>
    <property type="match status" value="1"/>
</dbReference>
<dbReference type="EMBL" id="AFCE01000156">
    <property type="protein sequence ID" value="EGL82029.1"/>
    <property type="molecule type" value="Genomic_DNA"/>
</dbReference>
<feature type="transmembrane region" description="Helical" evidence="9">
    <location>
        <begin position="59"/>
        <end position="79"/>
    </location>
</feature>
<evidence type="ECO:0000256" key="9">
    <source>
        <dbReference type="RuleBase" id="RU361157"/>
    </source>
</evidence>
<evidence type="ECO:0000256" key="7">
    <source>
        <dbReference type="ARBA" id="ARBA00022989"/>
    </source>
</evidence>
<dbReference type="PANTHER" id="PTHR30413">
    <property type="entry name" value="INNER MEMBRANE TRANSPORT PERMEASE"/>
    <property type="match status" value="1"/>
</dbReference>
<dbReference type="Pfam" id="PF01061">
    <property type="entry name" value="ABC2_membrane"/>
    <property type="match status" value="1"/>
</dbReference>
<evidence type="ECO:0000313" key="13">
    <source>
        <dbReference type="Proteomes" id="UP000010716"/>
    </source>
</evidence>
<dbReference type="InterPro" id="IPR000412">
    <property type="entry name" value="ABC_2_transport"/>
</dbReference>
<keyword evidence="4 9" id="KW-1003">Cell membrane</keyword>
<feature type="transmembrane region" description="Helical" evidence="9">
    <location>
        <begin position="133"/>
        <end position="158"/>
    </location>
</feature>
<evidence type="ECO:0000256" key="1">
    <source>
        <dbReference type="ARBA" id="ARBA00004429"/>
    </source>
</evidence>
<dbReference type="InterPro" id="IPR047817">
    <property type="entry name" value="ABC2_TM_bact-type"/>
</dbReference>
<comment type="subcellular location">
    <subcellularLocation>
        <location evidence="1">Cell inner membrane</location>
        <topology evidence="1">Multi-pass membrane protein</topology>
    </subcellularLocation>
    <subcellularLocation>
        <location evidence="9">Cell membrane</location>
        <topology evidence="9">Multi-pass membrane protein</topology>
    </subcellularLocation>
</comment>
<gene>
    <name evidence="11" type="ORF">CathTA2_2392</name>
    <name evidence="12" type="ORF">HUR95_01015</name>
</gene>
<evidence type="ECO:0000313" key="12">
    <source>
        <dbReference type="EMBL" id="QZT35228.1"/>
    </source>
</evidence>
<dbReference type="OrthoDB" id="9794365at2"/>
<proteinExistence type="inferred from homology"/>
<keyword evidence="5" id="KW-0997">Cell inner membrane</keyword>
<dbReference type="EMBL" id="CP082237">
    <property type="protein sequence ID" value="QZT35228.1"/>
    <property type="molecule type" value="Genomic_DNA"/>
</dbReference>
<sequence>MVTELFKYKELIYFLVHREIRIRYRNSLFGFLWSLLEPLGLMIIYTIVFSVILRFEVENYALFVLSGLIPWMFLTQSINRGTKSLTQNSSLIRKIYFPRQIFPITIIIANLVNFIPALFLVLLFAVIMKVELIWGNLLLLPLIILFHTLFVLSIVLVLSITNVYYRDTEFVFNLVTRAWMYLSPIIYPVYLVPEKYIDLYMLNPMAIIISLYRTALIGDEMIPASYVLYLLGLITMFISLSWYIFNRLNRRVGEVI</sequence>
<dbReference type="eggNOG" id="COG1682">
    <property type="taxonomic scope" value="Bacteria"/>
</dbReference>
<evidence type="ECO:0000256" key="2">
    <source>
        <dbReference type="ARBA" id="ARBA00007783"/>
    </source>
</evidence>
<dbReference type="KEGG" id="cthu:HUR95_01015"/>
<evidence type="ECO:0000256" key="5">
    <source>
        <dbReference type="ARBA" id="ARBA00022519"/>
    </source>
</evidence>
<reference evidence="12 14" key="2">
    <citation type="journal article" date="2020" name="Extremophiles">
        <title>Genomic analysis of Caldalkalibacillus thermarum TA2.A1 reveals aerobic alkaliphilic metabolism and evolutionary hallmarks linking alkaliphilic bacteria and plant life.</title>
        <authorList>
            <person name="de Jong S.I."/>
            <person name="van den Broek M.A."/>
            <person name="Merkel A.Y."/>
            <person name="de la Torre Cortes P."/>
            <person name="Kalamorz F."/>
            <person name="Cook G.M."/>
            <person name="van Loosdrecht M.C.M."/>
            <person name="McMillan D.G.G."/>
        </authorList>
    </citation>
    <scope>NUCLEOTIDE SEQUENCE [LARGE SCALE GENOMIC DNA]</scope>
    <source>
        <strain evidence="12 14">TA2.A1</strain>
    </source>
</reference>
<evidence type="ECO:0000259" key="10">
    <source>
        <dbReference type="PROSITE" id="PS51012"/>
    </source>
</evidence>
<dbReference type="PRINTS" id="PR00164">
    <property type="entry name" value="ABC2TRNSPORT"/>
</dbReference>
<feature type="transmembrane region" description="Helical" evidence="9">
    <location>
        <begin position="100"/>
        <end position="127"/>
    </location>
</feature>
<dbReference type="GO" id="GO:0140359">
    <property type="term" value="F:ABC-type transporter activity"/>
    <property type="evidence" value="ECO:0007669"/>
    <property type="project" value="InterPro"/>
</dbReference>
<reference evidence="11 13" key="1">
    <citation type="journal article" date="2011" name="J. Bacteriol.">
        <title>Draft genome sequence of the thermoalkaliphilic Caldalkalibacillus thermarum strain TA2.A1.</title>
        <authorList>
            <person name="Kalamorz F."/>
            <person name="Keis S."/>
            <person name="McMillan D.G."/>
            <person name="Olsson K."/>
            <person name="Stanton J.A."/>
            <person name="Stockwell P."/>
            <person name="Black M.A."/>
            <person name="Klingeman D.M."/>
            <person name="Land M.L."/>
            <person name="Han C.S."/>
            <person name="Martin S.L."/>
            <person name="Becher S.A."/>
            <person name="Peddie C.J."/>
            <person name="Morgan H.W."/>
            <person name="Matthies D."/>
            <person name="Preiss L."/>
            <person name="Meier T."/>
            <person name="Brown S.D."/>
            <person name="Cook G.M."/>
        </authorList>
    </citation>
    <scope>NUCLEOTIDE SEQUENCE [LARGE SCALE GENOMIC DNA]</scope>
    <source>
        <strain evidence="11 13">TA2.A1</strain>
    </source>
</reference>
<evidence type="ECO:0000313" key="11">
    <source>
        <dbReference type="EMBL" id="EGL82029.1"/>
    </source>
</evidence>
<keyword evidence="14" id="KW-1185">Reference proteome</keyword>
<evidence type="ECO:0000256" key="6">
    <source>
        <dbReference type="ARBA" id="ARBA00022692"/>
    </source>
</evidence>
<feature type="transmembrane region" description="Helical" evidence="9">
    <location>
        <begin position="28"/>
        <end position="53"/>
    </location>
</feature>
<feature type="transmembrane region" description="Helical" evidence="9">
    <location>
        <begin position="170"/>
        <end position="190"/>
    </location>
</feature>
<feature type="transmembrane region" description="Helical" evidence="9">
    <location>
        <begin position="226"/>
        <end position="245"/>
    </location>
</feature>
<dbReference type="AlphaFoldDB" id="F5L987"/>
<dbReference type="InterPro" id="IPR013525">
    <property type="entry name" value="ABC2_TM"/>
</dbReference>
<feature type="domain" description="ABC transmembrane type-2" evidence="10">
    <location>
        <begin position="29"/>
        <end position="248"/>
    </location>
</feature>
<evidence type="ECO:0000256" key="8">
    <source>
        <dbReference type="ARBA" id="ARBA00023136"/>
    </source>
</evidence>